<dbReference type="InterPro" id="IPR011032">
    <property type="entry name" value="GroES-like_sf"/>
</dbReference>
<dbReference type="PROSITE" id="PS00059">
    <property type="entry name" value="ADH_ZINC"/>
    <property type="match status" value="1"/>
</dbReference>
<dbReference type="InterPro" id="IPR029752">
    <property type="entry name" value="D-isomer_DH_CS1"/>
</dbReference>
<dbReference type="Gene3D" id="3.90.180.10">
    <property type="entry name" value="Medium-chain alcohol dehydrogenases, catalytic domain"/>
    <property type="match status" value="1"/>
</dbReference>
<dbReference type="GO" id="GO:0016491">
    <property type="term" value="F:oxidoreductase activity"/>
    <property type="evidence" value="ECO:0007669"/>
    <property type="project" value="UniProtKB-KW"/>
</dbReference>
<comment type="cofactor">
    <cofactor evidence="1 5">
        <name>Zn(2+)</name>
        <dbReference type="ChEBI" id="CHEBI:29105"/>
    </cofactor>
</comment>
<dbReference type="Pfam" id="PF08240">
    <property type="entry name" value="ADH_N"/>
    <property type="match status" value="1"/>
</dbReference>
<evidence type="ECO:0000256" key="4">
    <source>
        <dbReference type="ARBA" id="ARBA00023002"/>
    </source>
</evidence>
<evidence type="ECO:0000256" key="2">
    <source>
        <dbReference type="ARBA" id="ARBA00022723"/>
    </source>
</evidence>
<accession>A0A1Q8VDJ0</accession>
<dbReference type="PROSITE" id="PS00065">
    <property type="entry name" value="D_2_HYDROXYACID_DH_1"/>
    <property type="match status" value="1"/>
</dbReference>
<dbReference type="InterPro" id="IPR013149">
    <property type="entry name" value="ADH-like_C"/>
</dbReference>
<comment type="similarity">
    <text evidence="5">Belongs to the zinc-containing alcohol dehydrogenase family.</text>
</comment>
<dbReference type="OrthoDB" id="241504at2"/>
<evidence type="ECO:0000259" key="6">
    <source>
        <dbReference type="Pfam" id="PF00107"/>
    </source>
</evidence>
<protein>
    <submittedName>
        <fullName evidence="8">IMP dehydrogenase</fullName>
    </submittedName>
</protein>
<dbReference type="Gene3D" id="3.40.50.720">
    <property type="entry name" value="NAD(P)-binding Rossmann-like Domain"/>
    <property type="match status" value="1"/>
</dbReference>
<feature type="domain" description="Alcohol dehydrogenase-like N-terminal" evidence="7">
    <location>
        <begin position="25"/>
        <end position="111"/>
    </location>
</feature>
<evidence type="ECO:0000256" key="5">
    <source>
        <dbReference type="RuleBase" id="RU361277"/>
    </source>
</evidence>
<gene>
    <name evidence="8" type="ORF">BKH31_07855</name>
</gene>
<dbReference type="AlphaFoldDB" id="A0A1Q8VDJ0"/>
<reference evidence="8 9" key="1">
    <citation type="submission" date="2016-12" db="EMBL/GenBank/DDBJ databases">
        <title>Genomic comparison of strains in the 'Actinomyces naeslundii' group.</title>
        <authorList>
            <person name="Mughal S.R."/>
            <person name="Do T."/>
            <person name="Gilbert S.C."/>
            <person name="Witherden E.A."/>
            <person name="Didelot X."/>
            <person name="Beighton D."/>
        </authorList>
    </citation>
    <scope>NUCLEOTIDE SEQUENCE [LARGE SCALE GENOMIC DNA]</scope>
    <source>
        <strain evidence="8 9">R21091</strain>
    </source>
</reference>
<sequence length="331" mass="34871">MRGVVMHAAGDVRVENREVPHVIEPTDAVIKLEAACVCGSDLWPYRGIQPLKEARPMGHEYVGTVVEVGDFVVGSFCLSDNTCEICEDGFQSRCANGGFIGDTQAEYTRVALADGTLVVVPGGKPEDHEIIASLLAASDVLGTGWFGAVAAQAGPGKTIAVVGDGAVGLSAVLAAKALGAEKVIIFSRHEDRAALAREFGADVVIAERGDEGAAKVKELTGGYGAHGVVEAVGNQTSMMQAIASCRPGGHLGYVGVAHGVSLPGDQLFFAEIHMLGGPAPVRRFLPDLIDRILKREINPGKVFTLRLPLEKAPEAYRAMDERRAIKVLLEP</sequence>
<dbReference type="RefSeq" id="WP_075411802.1">
    <property type="nucleotide sequence ID" value="NZ_MSKK01000033.1"/>
</dbReference>
<dbReference type="InterPro" id="IPR013154">
    <property type="entry name" value="ADH-like_N"/>
</dbReference>
<comment type="caution">
    <text evidence="8">The sequence shown here is derived from an EMBL/GenBank/DDBJ whole genome shotgun (WGS) entry which is preliminary data.</text>
</comment>
<feature type="domain" description="Alcohol dehydrogenase-like C-terminal" evidence="6">
    <location>
        <begin position="166"/>
        <end position="276"/>
    </location>
</feature>
<dbReference type="InterPro" id="IPR036291">
    <property type="entry name" value="NAD(P)-bd_dom_sf"/>
</dbReference>
<dbReference type="SUPFAM" id="SSF50129">
    <property type="entry name" value="GroES-like"/>
    <property type="match status" value="1"/>
</dbReference>
<organism evidence="8 9">
    <name type="scientific">Actinomyces oris</name>
    <dbReference type="NCBI Taxonomy" id="544580"/>
    <lineage>
        <taxon>Bacteria</taxon>
        <taxon>Bacillati</taxon>
        <taxon>Actinomycetota</taxon>
        <taxon>Actinomycetes</taxon>
        <taxon>Actinomycetales</taxon>
        <taxon>Actinomycetaceae</taxon>
        <taxon>Actinomyces</taxon>
    </lineage>
</organism>
<evidence type="ECO:0000313" key="8">
    <source>
        <dbReference type="EMBL" id="OLO46178.1"/>
    </source>
</evidence>
<proteinExistence type="inferred from homology"/>
<dbReference type="SUPFAM" id="SSF51735">
    <property type="entry name" value="NAD(P)-binding Rossmann-fold domains"/>
    <property type="match status" value="1"/>
</dbReference>
<dbReference type="Proteomes" id="UP000186471">
    <property type="component" value="Unassembled WGS sequence"/>
</dbReference>
<evidence type="ECO:0000313" key="9">
    <source>
        <dbReference type="Proteomes" id="UP000186471"/>
    </source>
</evidence>
<dbReference type="EMBL" id="MSKK01000033">
    <property type="protein sequence ID" value="OLO46178.1"/>
    <property type="molecule type" value="Genomic_DNA"/>
</dbReference>
<keyword evidence="2 5" id="KW-0479">Metal-binding</keyword>
<evidence type="ECO:0000259" key="7">
    <source>
        <dbReference type="Pfam" id="PF08240"/>
    </source>
</evidence>
<keyword evidence="4" id="KW-0560">Oxidoreductase</keyword>
<name>A0A1Q8VDJ0_9ACTO</name>
<keyword evidence="3 5" id="KW-0862">Zinc</keyword>
<dbReference type="GO" id="GO:0008270">
    <property type="term" value="F:zinc ion binding"/>
    <property type="evidence" value="ECO:0007669"/>
    <property type="project" value="InterPro"/>
</dbReference>
<dbReference type="InterPro" id="IPR002328">
    <property type="entry name" value="ADH_Zn_CS"/>
</dbReference>
<dbReference type="Pfam" id="PF00107">
    <property type="entry name" value="ADH_zinc_N"/>
    <property type="match status" value="1"/>
</dbReference>
<evidence type="ECO:0000256" key="3">
    <source>
        <dbReference type="ARBA" id="ARBA00022833"/>
    </source>
</evidence>
<evidence type="ECO:0000256" key="1">
    <source>
        <dbReference type="ARBA" id="ARBA00001947"/>
    </source>
</evidence>
<dbReference type="PANTHER" id="PTHR42813">
    <property type="entry name" value="ZINC-TYPE ALCOHOL DEHYDROGENASE-LIKE"/>
    <property type="match status" value="1"/>
</dbReference>
<dbReference type="PANTHER" id="PTHR42813:SF2">
    <property type="entry name" value="DEHYDROGENASE, ZINC-CONTAINING, PUTATIVE (AFU_ORTHOLOGUE AFUA_2G02810)-RELATED"/>
    <property type="match status" value="1"/>
</dbReference>